<keyword evidence="3" id="KW-0813">Transport</keyword>
<dbReference type="Pfam" id="PF00005">
    <property type="entry name" value="ABC_tran"/>
    <property type="match status" value="1"/>
</dbReference>
<dbReference type="SUPFAM" id="SSF52540">
    <property type="entry name" value="P-loop containing nucleoside triphosphate hydrolases"/>
    <property type="match status" value="1"/>
</dbReference>
<comment type="caution">
    <text evidence="9">The sequence shown here is derived from an EMBL/GenBank/DDBJ whole genome shotgun (WGS) entry which is preliminary data.</text>
</comment>
<keyword evidence="6 9" id="KW-0067">ATP-binding</keyword>
<comment type="similarity">
    <text evidence="2">Belongs to the ABC transporter superfamily.</text>
</comment>
<evidence type="ECO:0000256" key="6">
    <source>
        <dbReference type="ARBA" id="ARBA00022840"/>
    </source>
</evidence>
<dbReference type="EMBL" id="VJMG01000015">
    <property type="protein sequence ID" value="TRL40228.1"/>
    <property type="molecule type" value="Genomic_DNA"/>
</dbReference>
<evidence type="ECO:0000256" key="3">
    <source>
        <dbReference type="ARBA" id="ARBA00022448"/>
    </source>
</evidence>
<dbReference type="InterPro" id="IPR027417">
    <property type="entry name" value="P-loop_NTPase"/>
</dbReference>
<dbReference type="InterPro" id="IPR003593">
    <property type="entry name" value="AAA+_ATPase"/>
</dbReference>
<dbReference type="AlphaFoldDB" id="A0A549TDS8"/>
<evidence type="ECO:0000313" key="10">
    <source>
        <dbReference type="Proteomes" id="UP000316801"/>
    </source>
</evidence>
<dbReference type="GO" id="GO:0005886">
    <property type="term" value="C:plasma membrane"/>
    <property type="evidence" value="ECO:0007669"/>
    <property type="project" value="UniProtKB-SubCell"/>
</dbReference>
<comment type="subcellular location">
    <subcellularLocation>
        <location evidence="1">Cell inner membrane</location>
        <topology evidence="1">Peripheral membrane protein</topology>
    </subcellularLocation>
</comment>
<dbReference type="GO" id="GO:0016887">
    <property type="term" value="F:ATP hydrolysis activity"/>
    <property type="evidence" value="ECO:0007669"/>
    <property type="project" value="InterPro"/>
</dbReference>
<dbReference type="InterPro" id="IPR003439">
    <property type="entry name" value="ABC_transporter-like_ATP-bd"/>
</dbReference>
<dbReference type="Pfam" id="PF08352">
    <property type="entry name" value="oligo_HPY"/>
    <property type="match status" value="1"/>
</dbReference>
<dbReference type="CDD" id="cd03257">
    <property type="entry name" value="ABC_NikE_OppD_transporters"/>
    <property type="match status" value="1"/>
</dbReference>
<keyword evidence="10" id="KW-1185">Reference proteome</keyword>
<dbReference type="Gene3D" id="3.40.50.300">
    <property type="entry name" value="P-loop containing nucleotide triphosphate hydrolases"/>
    <property type="match status" value="1"/>
</dbReference>
<dbReference type="FunFam" id="3.40.50.300:FF:000016">
    <property type="entry name" value="Oligopeptide ABC transporter ATP-binding component"/>
    <property type="match status" value="1"/>
</dbReference>
<evidence type="ECO:0000256" key="7">
    <source>
        <dbReference type="ARBA" id="ARBA00023136"/>
    </source>
</evidence>
<evidence type="ECO:0000256" key="5">
    <source>
        <dbReference type="ARBA" id="ARBA00022741"/>
    </source>
</evidence>
<reference evidence="9 10" key="1">
    <citation type="submission" date="2019-07" db="EMBL/GenBank/DDBJ databases">
        <title>Ln-dependent methylotrophs.</title>
        <authorList>
            <person name="Tani A."/>
        </authorList>
    </citation>
    <scope>NUCLEOTIDE SEQUENCE [LARGE SCALE GENOMIC DNA]</scope>
    <source>
        <strain evidence="9 10">SM12</strain>
    </source>
</reference>
<dbReference type="Proteomes" id="UP000316801">
    <property type="component" value="Unassembled WGS sequence"/>
</dbReference>
<dbReference type="PANTHER" id="PTHR43297">
    <property type="entry name" value="OLIGOPEPTIDE TRANSPORT ATP-BINDING PROTEIN APPD"/>
    <property type="match status" value="1"/>
</dbReference>
<gene>
    <name evidence="9" type="ORF">FNA46_06675</name>
</gene>
<dbReference type="NCBIfam" id="TIGR01727">
    <property type="entry name" value="oligo_HPY"/>
    <property type="match status" value="1"/>
</dbReference>
<sequence length="339" mass="36831">MTGEPFLSIRNLTVGFGAGGAIRAVRDVSFDLEAGKTLCLVGESGSGKSVTATSIMGLHKPGSAHVEAATMRLDGINLLECDEREMSRLRGSLMAMIFQDPMSSLNPALTIGFQLREALLLHEKMSTRAANARVMEVLQRVRIPDAARRMSAYPHQLSGGMRQRIMIAMALICRPRLLIADEPTTALDVTVQAQILWLLSELQREFGTAIIFITHDLGVVAEIADDVAVMYAGSLVERGPVHAIFENPAHGYTAGLLRATAEFVPGEPSRGRLEEIPGNVPSFSMLPQGCSFVERCRFAVDSCHRRTPDWRDVTFGHASRCDQPVAYGPTANLTVEVSA</sequence>
<accession>A0A549TDS8</accession>
<dbReference type="RefSeq" id="WP_143124338.1">
    <property type="nucleotide sequence ID" value="NZ_VJMG01000015.1"/>
</dbReference>
<evidence type="ECO:0000256" key="2">
    <source>
        <dbReference type="ARBA" id="ARBA00005417"/>
    </source>
</evidence>
<dbReference type="PROSITE" id="PS50893">
    <property type="entry name" value="ABC_TRANSPORTER_2"/>
    <property type="match status" value="1"/>
</dbReference>
<dbReference type="GO" id="GO:0055085">
    <property type="term" value="P:transmembrane transport"/>
    <property type="evidence" value="ECO:0007669"/>
    <property type="project" value="UniProtKB-ARBA"/>
</dbReference>
<protein>
    <submittedName>
        <fullName evidence="9">ABC transporter ATP-binding protein</fullName>
    </submittedName>
</protein>
<evidence type="ECO:0000256" key="4">
    <source>
        <dbReference type="ARBA" id="ARBA00022475"/>
    </source>
</evidence>
<keyword evidence="5" id="KW-0547">Nucleotide-binding</keyword>
<dbReference type="GO" id="GO:0005524">
    <property type="term" value="F:ATP binding"/>
    <property type="evidence" value="ECO:0007669"/>
    <property type="project" value="UniProtKB-KW"/>
</dbReference>
<evidence type="ECO:0000259" key="8">
    <source>
        <dbReference type="PROSITE" id="PS50893"/>
    </source>
</evidence>
<keyword evidence="7" id="KW-0472">Membrane</keyword>
<proteinExistence type="inferred from homology"/>
<dbReference type="PROSITE" id="PS00211">
    <property type="entry name" value="ABC_TRANSPORTER_1"/>
    <property type="match status" value="1"/>
</dbReference>
<dbReference type="InterPro" id="IPR017871">
    <property type="entry name" value="ABC_transporter-like_CS"/>
</dbReference>
<dbReference type="PANTHER" id="PTHR43297:SF2">
    <property type="entry name" value="DIPEPTIDE TRANSPORT ATP-BINDING PROTEIN DPPD"/>
    <property type="match status" value="1"/>
</dbReference>
<feature type="domain" description="ABC transporter" evidence="8">
    <location>
        <begin position="9"/>
        <end position="257"/>
    </location>
</feature>
<name>A0A549TDS8_9HYPH</name>
<keyword evidence="4" id="KW-1003">Cell membrane</keyword>
<dbReference type="InterPro" id="IPR013563">
    <property type="entry name" value="Oligopep_ABC_C"/>
</dbReference>
<organism evidence="9 10">
    <name type="scientific">Rhizobium straminoryzae</name>
    <dbReference type="NCBI Taxonomy" id="1387186"/>
    <lineage>
        <taxon>Bacteria</taxon>
        <taxon>Pseudomonadati</taxon>
        <taxon>Pseudomonadota</taxon>
        <taxon>Alphaproteobacteria</taxon>
        <taxon>Hyphomicrobiales</taxon>
        <taxon>Rhizobiaceae</taxon>
        <taxon>Rhizobium/Agrobacterium group</taxon>
        <taxon>Rhizobium</taxon>
    </lineage>
</organism>
<dbReference type="InterPro" id="IPR050388">
    <property type="entry name" value="ABC_Ni/Peptide_Import"/>
</dbReference>
<dbReference type="GO" id="GO:0015833">
    <property type="term" value="P:peptide transport"/>
    <property type="evidence" value="ECO:0007669"/>
    <property type="project" value="InterPro"/>
</dbReference>
<evidence type="ECO:0000256" key="1">
    <source>
        <dbReference type="ARBA" id="ARBA00004417"/>
    </source>
</evidence>
<dbReference type="SMART" id="SM00382">
    <property type="entry name" value="AAA"/>
    <property type="match status" value="1"/>
</dbReference>
<evidence type="ECO:0000313" key="9">
    <source>
        <dbReference type="EMBL" id="TRL40228.1"/>
    </source>
</evidence>